<gene>
    <name evidence="2" type="ORF">J0A69_02195</name>
</gene>
<keyword evidence="1" id="KW-0175">Coiled coil</keyword>
<organism evidence="2 3">
    <name type="scientific">Algoriphagus pacificus</name>
    <dbReference type="NCBI Taxonomy" id="2811234"/>
    <lineage>
        <taxon>Bacteria</taxon>
        <taxon>Pseudomonadati</taxon>
        <taxon>Bacteroidota</taxon>
        <taxon>Cytophagia</taxon>
        <taxon>Cytophagales</taxon>
        <taxon>Cyclobacteriaceae</taxon>
        <taxon>Algoriphagus</taxon>
    </lineage>
</organism>
<keyword evidence="3" id="KW-1185">Reference proteome</keyword>
<evidence type="ECO:0000313" key="3">
    <source>
        <dbReference type="Proteomes" id="UP000664480"/>
    </source>
</evidence>
<accession>A0ABS3CDG0</accession>
<dbReference type="EMBL" id="JAFKCU010000001">
    <property type="protein sequence ID" value="MBN7814216.1"/>
    <property type="molecule type" value="Genomic_DNA"/>
</dbReference>
<evidence type="ECO:0000256" key="1">
    <source>
        <dbReference type="SAM" id="Coils"/>
    </source>
</evidence>
<dbReference type="Proteomes" id="UP000664480">
    <property type="component" value="Unassembled WGS sequence"/>
</dbReference>
<feature type="coiled-coil region" evidence="1">
    <location>
        <begin position="25"/>
        <end position="52"/>
    </location>
</feature>
<proteinExistence type="predicted"/>
<comment type="caution">
    <text evidence="2">The sequence shown here is derived from an EMBL/GenBank/DDBJ whole genome shotgun (WGS) entry which is preliminary data.</text>
</comment>
<evidence type="ECO:0000313" key="2">
    <source>
        <dbReference type="EMBL" id="MBN7814216.1"/>
    </source>
</evidence>
<sequence>MSTPFNAAKRYLDQQVSKMQESKPEVGSRDRLKAMNEKMEKLREEFLIKESNSVISAKGLIINR</sequence>
<dbReference type="RefSeq" id="WP_206584873.1">
    <property type="nucleotide sequence ID" value="NZ_JAFKCU010000001.1"/>
</dbReference>
<name>A0ABS3CDG0_9BACT</name>
<protein>
    <submittedName>
        <fullName evidence="2">Uncharacterized protein</fullName>
    </submittedName>
</protein>
<reference evidence="2 3" key="1">
    <citation type="submission" date="2021-03" db="EMBL/GenBank/DDBJ databases">
        <title>novel species isolated from a fishpond in China.</title>
        <authorList>
            <person name="Lu H."/>
            <person name="Cai Z."/>
        </authorList>
    </citation>
    <scope>NUCLEOTIDE SEQUENCE [LARGE SCALE GENOMIC DNA]</scope>
    <source>
        <strain evidence="2 3">YJ13C</strain>
    </source>
</reference>